<evidence type="ECO:0000313" key="3">
    <source>
        <dbReference type="EMBL" id="KAI8045239.1"/>
    </source>
</evidence>
<dbReference type="InterPro" id="IPR050177">
    <property type="entry name" value="Lipid_A_modif_metabolic_enz"/>
</dbReference>
<name>A0A9P9YYX5_9MUSC</name>
<dbReference type="Proteomes" id="UP001059596">
    <property type="component" value="Chromosome 3R"/>
</dbReference>
<protein>
    <recommendedName>
        <fullName evidence="5">NAD-dependent epimerase/dehydratase domain-containing protein</fullName>
    </recommendedName>
</protein>
<dbReference type="Pfam" id="PF09811">
    <property type="entry name" value="Yae1_N"/>
    <property type="match status" value="1"/>
</dbReference>
<proteinExistence type="predicted"/>
<dbReference type="PANTHER" id="PTHR43245">
    <property type="entry name" value="BIFUNCTIONAL POLYMYXIN RESISTANCE PROTEIN ARNA"/>
    <property type="match status" value="1"/>
</dbReference>
<evidence type="ECO:0008006" key="5">
    <source>
        <dbReference type="Google" id="ProtNLM"/>
    </source>
</evidence>
<feature type="domain" description="Essential protein Yae1 N-terminal" evidence="2">
    <location>
        <begin position="1"/>
        <end position="33"/>
    </location>
</feature>
<keyword evidence="4" id="KW-1185">Reference proteome</keyword>
<reference evidence="3" key="1">
    <citation type="journal article" date="2023" name="Genome Biol. Evol.">
        <title>Long-read-based Genome Assembly of Drosophila gunungcola Reveals Fewer Chemosensory Genes in Flower-breeding Species.</title>
        <authorList>
            <person name="Negi A."/>
            <person name="Liao B.Y."/>
            <person name="Yeh S.D."/>
        </authorList>
    </citation>
    <scope>NUCLEOTIDE SEQUENCE</scope>
    <source>
        <strain evidence="3">Sukarami</strain>
    </source>
</reference>
<evidence type="ECO:0000313" key="4">
    <source>
        <dbReference type="Proteomes" id="UP001059596"/>
    </source>
</evidence>
<dbReference type="PANTHER" id="PTHR43245:SF11">
    <property type="entry name" value="LD23561P"/>
    <property type="match status" value="1"/>
</dbReference>
<dbReference type="AlphaFoldDB" id="A0A9P9YYX5"/>
<comment type="caution">
    <text evidence="3">The sequence shown here is derived from an EMBL/GenBank/DDBJ whole genome shotgun (WGS) entry which is preliminary data.</text>
</comment>
<dbReference type="EMBL" id="JAMKOV010000001">
    <property type="protein sequence ID" value="KAI8045239.1"/>
    <property type="molecule type" value="Genomic_DNA"/>
</dbReference>
<gene>
    <name evidence="3" type="ORF">M5D96_001419</name>
</gene>
<dbReference type="InterPro" id="IPR001509">
    <property type="entry name" value="Epimerase_deHydtase"/>
</dbReference>
<dbReference type="InterPro" id="IPR019191">
    <property type="entry name" value="Essential_protein_Yae1_N"/>
</dbReference>
<feature type="non-terminal residue" evidence="3">
    <location>
        <position position="1"/>
    </location>
</feature>
<dbReference type="InterPro" id="IPR036291">
    <property type="entry name" value="NAD(P)-bd_dom_sf"/>
</dbReference>
<dbReference type="Gene3D" id="3.30.900.20">
    <property type="match status" value="1"/>
</dbReference>
<accession>A0A9P9YYX5</accession>
<dbReference type="SUPFAM" id="SSF51735">
    <property type="entry name" value="NAD(P)-binding Rossmann-fold domains"/>
    <property type="match status" value="1"/>
</dbReference>
<dbReference type="InterPro" id="IPR053729">
    <property type="entry name" value="MAD2L1BP_domain_sf"/>
</dbReference>
<dbReference type="Pfam" id="PF01370">
    <property type="entry name" value="Epimerase"/>
    <property type="match status" value="1"/>
</dbReference>
<sequence length="746" mass="84536">GISDGREKVFQDSFDDGFEDGFKTGFELAKLSAFYETLKNAGTESAELSTEQQAYQQLKLADAMDKSHFKYLEHQGAPLNSSLVTFMRRSRRAIKPASVQMALMSAPERSSLAMISSLRFTSSASVMRDVWMVKMRRLVFSSGSGNSILRSIRPGRISAGSRLDNVEVLTTGTAAEFVNGILDFLLYQRRQIPFVYKTYKYYVDKWSDADEMRESTESFAHYQLNQQRSKATATKNSISDMRELIRQAFRTSEVKSLRFLFGNNTFLPSEAYTLHIPHDSISRDHYCEHHALPEGQINQALLRLLTCDELYTLFSTELNATSVCKNIHLHLLHCSENPSTKMHCCKEMAIYEDLGLLDLDKTEEDANRANDCLKTSKETSGWWQAKVIVRGFRAPANQKSGELWSSCGFIGRNLATYLLDNELAQEIRLADKTPPQMAWLNGEQERVFESDRVEFCSANLINAASCKAAFAPHPTTGRAWDIVINCAAETRANQDDAVYKEGILKLSLNCANEAAAHRVRRYVELSSGCTPLKEDCKLDPWTGVARQKLKVEKELANIDDLSYTVVRLPVVYGIGDKRYLMPRIIIAAIYKYLNETMKLLWNDAMRLNTVHVSDVCAAVWQLAQSPKTAGHIYNVVDDSASTQGSISNLLVDIFDINLYPTDTVGEINDKHMAPWAEICQRNGIDNTPLTPYLDEEQLQHKHLYLDNTKLKDFGYVLQHPKLNRELLMEMINDYVKQQLFPKSLVL</sequence>
<evidence type="ECO:0000259" key="2">
    <source>
        <dbReference type="Pfam" id="PF09811"/>
    </source>
</evidence>
<dbReference type="Gene3D" id="3.40.50.720">
    <property type="entry name" value="NAD(P)-binding Rossmann-like Domain"/>
    <property type="match status" value="1"/>
</dbReference>
<evidence type="ECO:0000259" key="1">
    <source>
        <dbReference type="Pfam" id="PF01370"/>
    </source>
</evidence>
<feature type="domain" description="NAD-dependent epimerase/dehydratase" evidence="1">
    <location>
        <begin position="408"/>
        <end position="635"/>
    </location>
</feature>
<organism evidence="3 4">
    <name type="scientific">Drosophila gunungcola</name>
    <name type="common">fruit fly</name>
    <dbReference type="NCBI Taxonomy" id="103775"/>
    <lineage>
        <taxon>Eukaryota</taxon>
        <taxon>Metazoa</taxon>
        <taxon>Ecdysozoa</taxon>
        <taxon>Arthropoda</taxon>
        <taxon>Hexapoda</taxon>
        <taxon>Insecta</taxon>
        <taxon>Pterygota</taxon>
        <taxon>Neoptera</taxon>
        <taxon>Endopterygota</taxon>
        <taxon>Diptera</taxon>
        <taxon>Brachycera</taxon>
        <taxon>Muscomorpha</taxon>
        <taxon>Ephydroidea</taxon>
        <taxon>Drosophilidae</taxon>
        <taxon>Drosophila</taxon>
        <taxon>Sophophora</taxon>
    </lineage>
</organism>